<dbReference type="InterPro" id="IPR045534">
    <property type="entry name" value="DUF6428"/>
</dbReference>
<proteinExistence type="predicted"/>
<reference evidence="1 2" key="1">
    <citation type="submission" date="2020-08" db="EMBL/GenBank/DDBJ databases">
        <title>Genomic Encyclopedia of Type Strains, Phase IV (KMG-IV): sequencing the most valuable type-strain genomes for metagenomic binning, comparative biology and taxonomic classification.</title>
        <authorList>
            <person name="Goeker M."/>
        </authorList>
    </citation>
    <scope>NUCLEOTIDE SEQUENCE [LARGE SCALE GENOMIC DNA]</scope>
    <source>
        <strain evidence="1 2">DSM 23447</strain>
    </source>
</reference>
<protein>
    <submittedName>
        <fullName evidence="1">Uncharacterized protein</fullName>
    </submittedName>
</protein>
<gene>
    <name evidence="1" type="ORF">GGR20_002283</name>
</gene>
<dbReference type="Proteomes" id="UP000547011">
    <property type="component" value="Unassembled WGS sequence"/>
</dbReference>
<accession>A0A7W6IN47</accession>
<dbReference type="Pfam" id="PF20001">
    <property type="entry name" value="DUF6428"/>
    <property type="match status" value="1"/>
</dbReference>
<keyword evidence="2" id="KW-1185">Reference proteome</keyword>
<sequence length="170" mass="18405">MNAPVTTMMQPDCTLNQLRARLEPHAALSLVLDYAGRTIQPGYHVTEIKAAHFAALDCGGNPDQWSETILQVEDLPALESNNYMSVGKFLAILSRVDKALTMPPSSRVTIEISRPGEAMQIFDIARVESAPDRVTLTLAMRPAICKPRHRGGQPETACCGPQAQSSACCA</sequence>
<organism evidence="1 2">
    <name type="scientific">Devosia subaequoris</name>
    <dbReference type="NCBI Taxonomy" id="395930"/>
    <lineage>
        <taxon>Bacteria</taxon>
        <taxon>Pseudomonadati</taxon>
        <taxon>Pseudomonadota</taxon>
        <taxon>Alphaproteobacteria</taxon>
        <taxon>Hyphomicrobiales</taxon>
        <taxon>Devosiaceae</taxon>
        <taxon>Devosia</taxon>
    </lineage>
</organism>
<dbReference type="RefSeq" id="WP_183311350.1">
    <property type="nucleotide sequence ID" value="NZ_JACIEW010000005.1"/>
</dbReference>
<dbReference type="EMBL" id="JACIEW010000005">
    <property type="protein sequence ID" value="MBB4052635.1"/>
    <property type="molecule type" value="Genomic_DNA"/>
</dbReference>
<dbReference type="AlphaFoldDB" id="A0A7W6IN47"/>
<name>A0A7W6IN47_9HYPH</name>
<evidence type="ECO:0000313" key="2">
    <source>
        <dbReference type="Proteomes" id="UP000547011"/>
    </source>
</evidence>
<evidence type="ECO:0000313" key="1">
    <source>
        <dbReference type="EMBL" id="MBB4052635.1"/>
    </source>
</evidence>
<comment type="caution">
    <text evidence="1">The sequence shown here is derived from an EMBL/GenBank/DDBJ whole genome shotgun (WGS) entry which is preliminary data.</text>
</comment>